<dbReference type="GO" id="GO:0004674">
    <property type="term" value="F:protein serine/threonine kinase activity"/>
    <property type="evidence" value="ECO:0007669"/>
    <property type="project" value="UniProtKB-KW"/>
</dbReference>
<evidence type="ECO:0000256" key="10">
    <source>
        <dbReference type="PROSITE-ProRule" id="PRU10141"/>
    </source>
</evidence>
<dbReference type="PANTHER" id="PTHR44899">
    <property type="entry name" value="CAMK FAMILY PROTEIN KINASE"/>
    <property type="match status" value="1"/>
</dbReference>
<name>A0A6J2YHU2_SITOR</name>
<evidence type="ECO:0000256" key="7">
    <source>
        <dbReference type="ARBA" id="ARBA00022840"/>
    </source>
</evidence>
<evidence type="ECO:0000256" key="5">
    <source>
        <dbReference type="ARBA" id="ARBA00022741"/>
    </source>
</evidence>
<comment type="catalytic activity">
    <reaction evidence="9">
        <text>L-seryl-[protein] + ATP = O-phospho-L-seryl-[protein] + ADP + H(+)</text>
        <dbReference type="Rhea" id="RHEA:17989"/>
        <dbReference type="Rhea" id="RHEA-COMP:9863"/>
        <dbReference type="Rhea" id="RHEA-COMP:11604"/>
        <dbReference type="ChEBI" id="CHEBI:15378"/>
        <dbReference type="ChEBI" id="CHEBI:29999"/>
        <dbReference type="ChEBI" id="CHEBI:30616"/>
        <dbReference type="ChEBI" id="CHEBI:83421"/>
        <dbReference type="ChEBI" id="CHEBI:456216"/>
        <dbReference type="EC" id="2.7.11.1"/>
    </reaction>
</comment>
<dbReference type="SMART" id="SM00220">
    <property type="entry name" value="S_TKc"/>
    <property type="match status" value="1"/>
</dbReference>
<sequence length="273" mass="31194">MDMYDVLEKLGRGTFGTIYLCQRKHNKQKLVIKEMVTDLNADDLRNAKNEVSILKSLDHPNVIAYHDSYVKNCAFYIVMEYAEHGCLQEYIAKKIPEYLSPQAVINFFCQILMGLNHIHEKGIIHRDLKCENIFLTGIHQDVIKIGDFGISKLLYNNNKARTIIGTYNYVAPELCDGKPYDTKSDIWALGCILYELCQMEKMFEGTISNVVLSIANGKLKSINIKRYGKQMQALLNLLLQPNPKDRPDTKTLMTLGDIFPSLHCLSFNLGCIY</sequence>
<evidence type="ECO:0000256" key="11">
    <source>
        <dbReference type="RuleBase" id="RU000304"/>
    </source>
</evidence>
<dbReference type="RefSeq" id="XP_030762689.1">
    <property type="nucleotide sequence ID" value="XM_030906829.1"/>
</dbReference>
<dbReference type="Proteomes" id="UP000504635">
    <property type="component" value="Unplaced"/>
</dbReference>
<evidence type="ECO:0000313" key="13">
    <source>
        <dbReference type="Proteomes" id="UP000504635"/>
    </source>
</evidence>
<dbReference type="InterPro" id="IPR008271">
    <property type="entry name" value="Ser/Thr_kinase_AS"/>
</dbReference>
<dbReference type="GO" id="GO:0005524">
    <property type="term" value="F:ATP binding"/>
    <property type="evidence" value="ECO:0007669"/>
    <property type="project" value="UniProtKB-UniRule"/>
</dbReference>
<evidence type="ECO:0000256" key="6">
    <source>
        <dbReference type="ARBA" id="ARBA00022777"/>
    </source>
</evidence>
<evidence type="ECO:0000256" key="9">
    <source>
        <dbReference type="ARBA" id="ARBA00048679"/>
    </source>
</evidence>
<dbReference type="KEGG" id="soy:115887417"/>
<evidence type="ECO:0000256" key="2">
    <source>
        <dbReference type="ARBA" id="ARBA00012513"/>
    </source>
</evidence>
<keyword evidence="13" id="KW-1185">Reference proteome</keyword>
<keyword evidence="7 10" id="KW-0067">ATP-binding</keyword>
<evidence type="ECO:0000256" key="8">
    <source>
        <dbReference type="ARBA" id="ARBA00047899"/>
    </source>
</evidence>
<dbReference type="OrthoDB" id="248923at2759"/>
<protein>
    <recommendedName>
        <fullName evidence="2">non-specific serine/threonine protein kinase</fullName>
        <ecNumber evidence="2">2.7.11.1</ecNumber>
    </recommendedName>
</protein>
<comment type="catalytic activity">
    <reaction evidence="8">
        <text>L-threonyl-[protein] + ATP = O-phospho-L-threonyl-[protein] + ADP + H(+)</text>
        <dbReference type="Rhea" id="RHEA:46608"/>
        <dbReference type="Rhea" id="RHEA-COMP:11060"/>
        <dbReference type="Rhea" id="RHEA-COMP:11605"/>
        <dbReference type="ChEBI" id="CHEBI:15378"/>
        <dbReference type="ChEBI" id="CHEBI:30013"/>
        <dbReference type="ChEBI" id="CHEBI:30616"/>
        <dbReference type="ChEBI" id="CHEBI:61977"/>
        <dbReference type="ChEBI" id="CHEBI:456216"/>
        <dbReference type="EC" id="2.7.11.1"/>
    </reaction>
</comment>
<dbReference type="InterPro" id="IPR011009">
    <property type="entry name" value="Kinase-like_dom_sf"/>
</dbReference>
<dbReference type="EC" id="2.7.11.1" evidence="2"/>
<organism evidence="13 14">
    <name type="scientific">Sitophilus oryzae</name>
    <name type="common">Rice weevil</name>
    <name type="synonym">Curculio oryzae</name>
    <dbReference type="NCBI Taxonomy" id="7048"/>
    <lineage>
        <taxon>Eukaryota</taxon>
        <taxon>Metazoa</taxon>
        <taxon>Ecdysozoa</taxon>
        <taxon>Arthropoda</taxon>
        <taxon>Hexapoda</taxon>
        <taxon>Insecta</taxon>
        <taxon>Pterygota</taxon>
        <taxon>Neoptera</taxon>
        <taxon>Endopterygota</taxon>
        <taxon>Coleoptera</taxon>
        <taxon>Polyphaga</taxon>
        <taxon>Cucujiformia</taxon>
        <taxon>Curculionidae</taxon>
        <taxon>Dryophthorinae</taxon>
        <taxon>Sitophilus</taxon>
    </lineage>
</organism>
<reference evidence="14" key="1">
    <citation type="submission" date="2025-08" db="UniProtKB">
        <authorList>
            <consortium name="RefSeq"/>
        </authorList>
    </citation>
    <scope>IDENTIFICATION</scope>
    <source>
        <tissue evidence="14">Gonads</tissue>
    </source>
</reference>
<dbReference type="PIRSF" id="PIRSF000654">
    <property type="entry name" value="Integrin-linked_kinase"/>
    <property type="match status" value="1"/>
</dbReference>
<dbReference type="InterPro" id="IPR000719">
    <property type="entry name" value="Prot_kinase_dom"/>
</dbReference>
<evidence type="ECO:0000256" key="4">
    <source>
        <dbReference type="ARBA" id="ARBA00022679"/>
    </source>
</evidence>
<evidence type="ECO:0000259" key="12">
    <source>
        <dbReference type="PROSITE" id="PS50011"/>
    </source>
</evidence>
<dbReference type="FunCoup" id="A0A6J2YHU2">
    <property type="interactions" value="1"/>
</dbReference>
<dbReference type="InterPro" id="IPR017441">
    <property type="entry name" value="Protein_kinase_ATP_BS"/>
</dbReference>
<dbReference type="AlphaFoldDB" id="A0A6J2YHU2"/>
<feature type="binding site" evidence="10">
    <location>
        <position position="33"/>
    </location>
    <ligand>
        <name>ATP</name>
        <dbReference type="ChEBI" id="CHEBI:30616"/>
    </ligand>
</feature>
<evidence type="ECO:0000313" key="14">
    <source>
        <dbReference type="RefSeq" id="XP_030762689.1"/>
    </source>
</evidence>
<keyword evidence="6" id="KW-0418">Kinase</keyword>
<dbReference type="PROSITE" id="PS00108">
    <property type="entry name" value="PROTEIN_KINASE_ST"/>
    <property type="match status" value="1"/>
</dbReference>
<accession>A0A6J2YHU2</accession>
<keyword evidence="4" id="KW-0808">Transferase</keyword>
<dbReference type="Gene3D" id="1.10.510.10">
    <property type="entry name" value="Transferase(Phosphotransferase) domain 1"/>
    <property type="match status" value="1"/>
</dbReference>
<dbReference type="InterPro" id="IPR051131">
    <property type="entry name" value="NEK_Ser/Thr_kinase_NIMA"/>
</dbReference>
<dbReference type="PANTHER" id="PTHR44899:SF3">
    <property type="entry name" value="SERINE_THREONINE-PROTEIN KINASE NEK1"/>
    <property type="match status" value="1"/>
</dbReference>
<gene>
    <name evidence="14" type="primary">LOC115887417</name>
</gene>
<dbReference type="InParanoid" id="A0A6J2YHU2"/>
<dbReference type="PROSITE" id="PS50011">
    <property type="entry name" value="PROTEIN_KINASE_DOM"/>
    <property type="match status" value="1"/>
</dbReference>
<dbReference type="SUPFAM" id="SSF56112">
    <property type="entry name" value="Protein kinase-like (PK-like)"/>
    <property type="match status" value="1"/>
</dbReference>
<dbReference type="Gene3D" id="3.30.200.20">
    <property type="entry name" value="Phosphorylase Kinase, domain 1"/>
    <property type="match status" value="1"/>
</dbReference>
<keyword evidence="3 11" id="KW-0723">Serine/threonine-protein kinase</keyword>
<dbReference type="FunFam" id="3.30.200.20:FF:000097">
    <property type="entry name" value="Probable serine/threonine-protein kinase nek1"/>
    <property type="match status" value="1"/>
</dbReference>
<dbReference type="GeneID" id="115887417"/>
<evidence type="ECO:0000256" key="1">
    <source>
        <dbReference type="ARBA" id="ARBA00010886"/>
    </source>
</evidence>
<dbReference type="Pfam" id="PF00069">
    <property type="entry name" value="Pkinase"/>
    <property type="match status" value="1"/>
</dbReference>
<proteinExistence type="inferred from homology"/>
<evidence type="ECO:0000256" key="3">
    <source>
        <dbReference type="ARBA" id="ARBA00022527"/>
    </source>
</evidence>
<feature type="domain" description="Protein kinase" evidence="12">
    <location>
        <begin position="4"/>
        <end position="262"/>
    </location>
</feature>
<keyword evidence="5 10" id="KW-0547">Nucleotide-binding</keyword>
<dbReference type="PROSITE" id="PS00107">
    <property type="entry name" value="PROTEIN_KINASE_ATP"/>
    <property type="match status" value="1"/>
</dbReference>
<comment type="similarity">
    <text evidence="1">Belongs to the protein kinase superfamily. NEK Ser/Thr protein kinase family. NIMA subfamily.</text>
</comment>